<name>A0A2K1IJN7_PHYPA</name>
<keyword evidence="1" id="KW-1133">Transmembrane helix</keyword>
<dbReference type="EnsemblPlants" id="Pp3c23_16828V3.1">
    <property type="protein sequence ID" value="PAC:32948907.CDS.1"/>
    <property type="gene ID" value="Pp3c23_16828"/>
</dbReference>
<protein>
    <submittedName>
        <fullName evidence="2 3">Uncharacterized protein</fullName>
    </submittedName>
</protein>
<evidence type="ECO:0000313" key="4">
    <source>
        <dbReference type="Proteomes" id="UP000006727"/>
    </source>
</evidence>
<dbReference type="Gramene" id="Pp3c23_16828V3.1">
    <property type="protein sequence ID" value="PAC:32948907.CDS.1"/>
    <property type="gene ID" value="Pp3c23_16828"/>
</dbReference>
<evidence type="ECO:0000313" key="3">
    <source>
        <dbReference type="EnsemblPlants" id="PAC:32948907.CDS.1"/>
    </source>
</evidence>
<evidence type="ECO:0000256" key="1">
    <source>
        <dbReference type="SAM" id="Phobius"/>
    </source>
</evidence>
<dbReference type="EMBL" id="ABEU02000023">
    <property type="protein sequence ID" value="PNR29490.1"/>
    <property type="molecule type" value="Genomic_DNA"/>
</dbReference>
<organism evidence="2">
    <name type="scientific">Physcomitrium patens</name>
    <name type="common">Spreading-leaved earth moss</name>
    <name type="synonym">Physcomitrella patens</name>
    <dbReference type="NCBI Taxonomy" id="3218"/>
    <lineage>
        <taxon>Eukaryota</taxon>
        <taxon>Viridiplantae</taxon>
        <taxon>Streptophyta</taxon>
        <taxon>Embryophyta</taxon>
        <taxon>Bryophyta</taxon>
        <taxon>Bryophytina</taxon>
        <taxon>Bryopsida</taxon>
        <taxon>Funariidae</taxon>
        <taxon>Funariales</taxon>
        <taxon>Funariaceae</taxon>
        <taxon>Physcomitrium</taxon>
    </lineage>
</organism>
<sequence>MADGKATPFDSVIFFLVLFLSSFPLFFSDSFLNRFVIVGELPTRRKLFHQVGMLCLNIVESPFPRCAAYSKKKSL</sequence>
<feature type="transmembrane region" description="Helical" evidence="1">
    <location>
        <begin position="12"/>
        <end position="36"/>
    </location>
</feature>
<keyword evidence="4" id="KW-1185">Reference proteome</keyword>
<keyword evidence="1" id="KW-0812">Transmembrane</keyword>
<accession>A0A2K1IJN7</accession>
<dbReference type="Proteomes" id="UP000006727">
    <property type="component" value="Chromosome 23"/>
</dbReference>
<reference evidence="2 4" key="2">
    <citation type="journal article" date="2018" name="Plant J.">
        <title>The Physcomitrella patens chromosome-scale assembly reveals moss genome structure and evolution.</title>
        <authorList>
            <person name="Lang D."/>
            <person name="Ullrich K.K."/>
            <person name="Murat F."/>
            <person name="Fuchs J."/>
            <person name="Jenkins J."/>
            <person name="Haas F.B."/>
            <person name="Piednoel M."/>
            <person name="Gundlach H."/>
            <person name="Van Bel M."/>
            <person name="Meyberg R."/>
            <person name="Vives C."/>
            <person name="Morata J."/>
            <person name="Symeonidi A."/>
            <person name="Hiss M."/>
            <person name="Muchero W."/>
            <person name="Kamisugi Y."/>
            <person name="Saleh O."/>
            <person name="Blanc G."/>
            <person name="Decker E.L."/>
            <person name="van Gessel N."/>
            <person name="Grimwood J."/>
            <person name="Hayes R.D."/>
            <person name="Graham S.W."/>
            <person name="Gunter L.E."/>
            <person name="McDaniel S.F."/>
            <person name="Hoernstein S.N.W."/>
            <person name="Larsson A."/>
            <person name="Li F.W."/>
            <person name="Perroud P.F."/>
            <person name="Phillips J."/>
            <person name="Ranjan P."/>
            <person name="Rokshar D.S."/>
            <person name="Rothfels C.J."/>
            <person name="Schneider L."/>
            <person name="Shu S."/>
            <person name="Stevenson D.W."/>
            <person name="Thummler F."/>
            <person name="Tillich M."/>
            <person name="Villarreal Aguilar J.C."/>
            <person name="Widiez T."/>
            <person name="Wong G.K."/>
            <person name="Wymore A."/>
            <person name="Zhang Y."/>
            <person name="Zimmer A.D."/>
            <person name="Quatrano R.S."/>
            <person name="Mayer K.F.X."/>
            <person name="Goodstein D."/>
            <person name="Casacuberta J.M."/>
            <person name="Vandepoele K."/>
            <person name="Reski R."/>
            <person name="Cuming A.C."/>
            <person name="Tuskan G.A."/>
            <person name="Maumus F."/>
            <person name="Salse J."/>
            <person name="Schmutz J."/>
            <person name="Rensing S.A."/>
        </authorList>
    </citation>
    <scope>NUCLEOTIDE SEQUENCE [LARGE SCALE GENOMIC DNA]</scope>
    <source>
        <strain evidence="3 4">cv. Gransden 2004</strain>
    </source>
</reference>
<dbReference type="InParanoid" id="A0A2K1IJN7"/>
<reference evidence="3" key="3">
    <citation type="submission" date="2020-12" db="UniProtKB">
        <authorList>
            <consortium name="EnsemblPlants"/>
        </authorList>
    </citation>
    <scope>IDENTIFICATION</scope>
</reference>
<proteinExistence type="predicted"/>
<gene>
    <name evidence="2" type="ORF">PHYPA_028184</name>
</gene>
<dbReference type="AlphaFoldDB" id="A0A2K1IJN7"/>
<evidence type="ECO:0000313" key="2">
    <source>
        <dbReference type="EMBL" id="PNR29490.1"/>
    </source>
</evidence>
<reference evidence="2 4" key="1">
    <citation type="journal article" date="2008" name="Science">
        <title>The Physcomitrella genome reveals evolutionary insights into the conquest of land by plants.</title>
        <authorList>
            <person name="Rensing S."/>
            <person name="Lang D."/>
            <person name="Zimmer A."/>
            <person name="Terry A."/>
            <person name="Salamov A."/>
            <person name="Shapiro H."/>
            <person name="Nishiyama T."/>
            <person name="Perroud P.-F."/>
            <person name="Lindquist E."/>
            <person name="Kamisugi Y."/>
            <person name="Tanahashi T."/>
            <person name="Sakakibara K."/>
            <person name="Fujita T."/>
            <person name="Oishi K."/>
            <person name="Shin-I T."/>
            <person name="Kuroki Y."/>
            <person name="Toyoda A."/>
            <person name="Suzuki Y."/>
            <person name="Hashimoto A."/>
            <person name="Yamaguchi K."/>
            <person name="Sugano A."/>
            <person name="Kohara Y."/>
            <person name="Fujiyama A."/>
            <person name="Anterola A."/>
            <person name="Aoki S."/>
            <person name="Ashton N."/>
            <person name="Barbazuk W.B."/>
            <person name="Barker E."/>
            <person name="Bennetzen J."/>
            <person name="Bezanilla M."/>
            <person name="Blankenship R."/>
            <person name="Cho S.H."/>
            <person name="Dutcher S."/>
            <person name="Estelle M."/>
            <person name="Fawcett J.A."/>
            <person name="Gundlach H."/>
            <person name="Hanada K."/>
            <person name="Heyl A."/>
            <person name="Hicks K.A."/>
            <person name="Hugh J."/>
            <person name="Lohr M."/>
            <person name="Mayer K."/>
            <person name="Melkozernov A."/>
            <person name="Murata T."/>
            <person name="Nelson D."/>
            <person name="Pils B."/>
            <person name="Prigge M."/>
            <person name="Reiss B."/>
            <person name="Renner T."/>
            <person name="Rombauts S."/>
            <person name="Rushton P."/>
            <person name="Sanderfoot A."/>
            <person name="Schween G."/>
            <person name="Shiu S.-H."/>
            <person name="Stueber K."/>
            <person name="Theodoulou F.L."/>
            <person name="Tu H."/>
            <person name="Van de Peer Y."/>
            <person name="Verrier P.J."/>
            <person name="Waters E."/>
            <person name="Wood A."/>
            <person name="Yang L."/>
            <person name="Cove D."/>
            <person name="Cuming A."/>
            <person name="Hasebe M."/>
            <person name="Lucas S."/>
            <person name="Mishler D.B."/>
            <person name="Reski R."/>
            <person name="Grigoriev I."/>
            <person name="Quatrano R.S."/>
            <person name="Boore J.L."/>
        </authorList>
    </citation>
    <scope>NUCLEOTIDE SEQUENCE [LARGE SCALE GENOMIC DNA]</scope>
    <source>
        <strain evidence="3 4">cv. Gransden 2004</strain>
    </source>
</reference>
<keyword evidence="1" id="KW-0472">Membrane</keyword>